<evidence type="ECO:0000256" key="1">
    <source>
        <dbReference type="SAM" id="SignalP"/>
    </source>
</evidence>
<keyword evidence="3" id="KW-1185">Reference proteome</keyword>
<protein>
    <recommendedName>
        <fullName evidence="4">Transglycosylase SLT domain-containing protein</fullName>
    </recommendedName>
</protein>
<feature type="chain" id="PRO_5032836612" description="Transglycosylase SLT domain-containing protein" evidence="1">
    <location>
        <begin position="21"/>
        <end position="243"/>
    </location>
</feature>
<organism evidence="2 3">
    <name type="scientific">Monilinia vaccinii-corymbosi</name>
    <dbReference type="NCBI Taxonomy" id="61207"/>
    <lineage>
        <taxon>Eukaryota</taxon>
        <taxon>Fungi</taxon>
        <taxon>Dikarya</taxon>
        <taxon>Ascomycota</taxon>
        <taxon>Pezizomycotina</taxon>
        <taxon>Leotiomycetes</taxon>
        <taxon>Helotiales</taxon>
        <taxon>Sclerotiniaceae</taxon>
        <taxon>Monilinia</taxon>
    </lineage>
</organism>
<dbReference type="EMBL" id="CP063405">
    <property type="protein sequence ID" value="QSZ29393.1"/>
    <property type="molecule type" value="Genomic_DNA"/>
</dbReference>
<dbReference type="Proteomes" id="UP000672032">
    <property type="component" value="Chromosome 1"/>
</dbReference>
<sequence>MRSNFLTAALAMEMIACAAPSPLAGTTHEKHVKRAPAYHVFTGDGHHWPGKSAWASFDTMWANSQPVMAVSCTQFGQANNAPTEVECIRNAIIETGASSGVDPRFILAIVMQESGGCVRAPTTIGSYPNPGLMQDHNGVHSCNNGGAVQNPCSADTIAGMIHEGTRGTASGDGLQQLLEQVGETHTAHSAYIAARMYNSGSYARGTDLSAPEWGTSCYVSDVANRLLGWSAPVTPCNFHNPHH</sequence>
<name>A0A8A3NV85_9HELO</name>
<dbReference type="InterPro" id="IPR023346">
    <property type="entry name" value="Lysozyme-like_dom_sf"/>
</dbReference>
<feature type="signal peptide" evidence="1">
    <location>
        <begin position="1"/>
        <end position="20"/>
    </location>
</feature>
<keyword evidence="1" id="KW-0732">Signal</keyword>
<accession>A0A8A3NV85</accession>
<reference evidence="2" key="1">
    <citation type="submission" date="2020-10" db="EMBL/GenBank/DDBJ databases">
        <title>Genome Sequence of Monilinia vaccinii-corymbosi Sheds Light on Mummy Berry Disease Infection of Blueberry and Mating Type.</title>
        <authorList>
            <person name="Yow A.G."/>
            <person name="Zhang Y."/>
            <person name="Bansal K."/>
            <person name="Eacker S.M."/>
            <person name="Sullivan S."/>
            <person name="Liachko I."/>
            <person name="Cubeta M.A."/>
            <person name="Rollins J.A."/>
            <person name="Ashrafi H."/>
        </authorList>
    </citation>
    <scope>NUCLEOTIDE SEQUENCE</scope>
    <source>
        <strain evidence="2">RL-1</strain>
    </source>
</reference>
<evidence type="ECO:0000313" key="3">
    <source>
        <dbReference type="Proteomes" id="UP000672032"/>
    </source>
</evidence>
<dbReference type="SUPFAM" id="SSF53955">
    <property type="entry name" value="Lysozyme-like"/>
    <property type="match status" value="1"/>
</dbReference>
<evidence type="ECO:0000313" key="2">
    <source>
        <dbReference type="EMBL" id="QSZ29393.1"/>
    </source>
</evidence>
<dbReference type="OrthoDB" id="1193027at2759"/>
<dbReference type="Gene3D" id="1.10.530.10">
    <property type="match status" value="1"/>
</dbReference>
<gene>
    <name evidence="2" type="ORF">DSL72_003907</name>
</gene>
<evidence type="ECO:0008006" key="4">
    <source>
        <dbReference type="Google" id="ProtNLM"/>
    </source>
</evidence>
<proteinExistence type="predicted"/>
<dbReference type="AlphaFoldDB" id="A0A8A3NV85"/>